<accession>A0A5M5C3M3</accession>
<dbReference type="GO" id="GO:0009279">
    <property type="term" value="C:cell outer membrane"/>
    <property type="evidence" value="ECO:0007669"/>
    <property type="project" value="UniProtKB-SubCell"/>
</dbReference>
<dbReference type="Proteomes" id="UP000323717">
    <property type="component" value="Unassembled WGS sequence"/>
</dbReference>
<reference evidence="4 5" key="1">
    <citation type="journal article" date="2019" name="Nat. Med.">
        <title>A library of human gut bacterial isolates paired with longitudinal multiomics data enables mechanistic microbiome research.</title>
        <authorList>
            <person name="Poyet M."/>
            <person name="Groussin M."/>
            <person name="Gibbons S.M."/>
            <person name="Avila-Pacheco J."/>
            <person name="Jiang X."/>
            <person name="Kearney S.M."/>
            <person name="Perrotta A.R."/>
            <person name="Berdy B."/>
            <person name="Zhao S."/>
            <person name="Lieberman T.D."/>
            <person name="Swanson P.K."/>
            <person name="Smith M."/>
            <person name="Roesemann S."/>
            <person name="Alexander J.E."/>
            <person name="Rich S.A."/>
            <person name="Livny J."/>
            <person name="Vlamakis H."/>
            <person name="Clish C."/>
            <person name="Bullock K."/>
            <person name="Deik A."/>
            <person name="Scott J."/>
            <person name="Pierce K.A."/>
            <person name="Xavier R.J."/>
            <person name="Alm E.J."/>
        </authorList>
    </citation>
    <scope>NUCLEOTIDE SEQUENCE [LARGE SCALE GENOMIC DNA]</scope>
    <source>
        <strain evidence="4 5">BIOML-A163</strain>
    </source>
</reference>
<evidence type="ECO:0000313" key="4">
    <source>
        <dbReference type="EMBL" id="KAA3945574.1"/>
    </source>
</evidence>
<evidence type="ECO:0000256" key="1">
    <source>
        <dbReference type="ARBA" id="ARBA00004442"/>
    </source>
</evidence>
<dbReference type="SUPFAM" id="SSF56935">
    <property type="entry name" value="Porins"/>
    <property type="match status" value="1"/>
</dbReference>
<dbReference type="EMBL" id="VWLE01000319">
    <property type="protein sequence ID" value="KAA3945574.1"/>
    <property type="molecule type" value="Genomic_DNA"/>
</dbReference>
<sequence length="224" mass="25360">VTIPLIRGGLFYKNKWINLTSMVTYISKSNNIDQQNLTKPGTEEGKTVLLIYNIKTLGWTTSAEIDPFKGFHLHALFTYQKPVYKNYNASVTFNDGSEMSVNANGMIVKEIPQILVELDPSYNITKDLRLWLSFRYFGKTYANLQEALYFNGRWETFGGINWNVNKHLSLGATVINFLNQKGASGTINGSELITKEEAAQYAGNYMSGNYLRPFTVEFSASIKF</sequence>
<dbReference type="AlphaFoldDB" id="A0A5M5C3M3"/>
<evidence type="ECO:0000256" key="2">
    <source>
        <dbReference type="ARBA" id="ARBA00023136"/>
    </source>
</evidence>
<evidence type="ECO:0000256" key="3">
    <source>
        <dbReference type="ARBA" id="ARBA00023237"/>
    </source>
</evidence>
<evidence type="ECO:0000313" key="5">
    <source>
        <dbReference type="Proteomes" id="UP000323717"/>
    </source>
</evidence>
<dbReference type="InterPro" id="IPR036942">
    <property type="entry name" value="Beta-barrel_TonB_sf"/>
</dbReference>
<comment type="caution">
    <text evidence="4">The sequence shown here is derived from an EMBL/GenBank/DDBJ whole genome shotgun (WGS) entry which is preliminary data.</text>
</comment>
<keyword evidence="2" id="KW-0472">Membrane</keyword>
<proteinExistence type="predicted"/>
<comment type="subcellular location">
    <subcellularLocation>
        <location evidence="1">Cell outer membrane</location>
    </subcellularLocation>
</comment>
<dbReference type="Gene3D" id="2.40.170.20">
    <property type="entry name" value="TonB-dependent receptor, beta-barrel domain"/>
    <property type="match status" value="1"/>
</dbReference>
<keyword evidence="4" id="KW-0675">Receptor</keyword>
<name>A0A5M5C3M3_BACOV</name>
<organism evidence="4 5">
    <name type="scientific">Bacteroides ovatus</name>
    <dbReference type="NCBI Taxonomy" id="28116"/>
    <lineage>
        <taxon>Bacteria</taxon>
        <taxon>Pseudomonadati</taxon>
        <taxon>Bacteroidota</taxon>
        <taxon>Bacteroidia</taxon>
        <taxon>Bacteroidales</taxon>
        <taxon>Bacteroidaceae</taxon>
        <taxon>Bacteroides</taxon>
    </lineage>
</organism>
<keyword evidence="3" id="KW-0998">Cell outer membrane</keyword>
<gene>
    <name evidence="4" type="ORF">F3D71_18955</name>
</gene>
<feature type="non-terminal residue" evidence="4">
    <location>
        <position position="1"/>
    </location>
</feature>
<protein>
    <submittedName>
        <fullName evidence="4">TonB-dependent receptor</fullName>
    </submittedName>
</protein>